<evidence type="ECO:0000256" key="1">
    <source>
        <dbReference type="ARBA" id="ARBA00001974"/>
    </source>
</evidence>
<dbReference type="SUPFAM" id="SSF55424">
    <property type="entry name" value="FAD/NAD-linked reductases, dimerisation (C-terminal) domain"/>
    <property type="match status" value="1"/>
</dbReference>
<keyword evidence="3" id="KW-0274">FAD</keyword>
<evidence type="ECO:0000256" key="2">
    <source>
        <dbReference type="ARBA" id="ARBA00022630"/>
    </source>
</evidence>
<dbReference type="Gene3D" id="3.50.50.60">
    <property type="entry name" value="FAD/NAD(P)-binding domain"/>
    <property type="match status" value="2"/>
</dbReference>
<dbReference type="InterPro" id="IPR023753">
    <property type="entry name" value="FAD/NAD-binding_dom"/>
</dbReference>
<dbReference type="Proteomes" id="UP000663421">
    <property type="component" value="Chromosome"/>
</dbReference>
<gene>
    <name evidence="7" type="ORF">I1A49_42920</name>
</gene>
<organism evidence="7 8">
    <name type="scientific">Streptomyces malaysiensis</name>
    <dbReference type="NCBI Taxonomy" id="92644"/>
    <lineage>
        <taxon>Bacteria</taxon>
        <taxon>Bacillati</taxon>
        <taxon>Actinomycetota</taxon>
        <taxon>Actinomycetes</taxon>
        <taxon>Kitasatosporales</taxon>
        <taxon>Streptomycetaceae</taxon>
        <taxon>Streptomyces</taxon>
        <taxon>Streptomyces violaceusniger group</taxon>
    </lineage>
</organism>
<dbReference type="PANTHER" id="PTHR43557">
    <property type="entry name" value="APOPTOSIS-INDUCING FACTOR 1"/>
    <property type="match status" value="1"/>
</dbReference>
<dbReference type="PANTHER" id="PTHR43557:SF2">
    <property type="entry name" value="RIESKE DOMAIN-CONTAINING PROTEIN-RELATED"/>
    <property type="match status" value="1"/>
</dbReference>
<proteinExistence type="predicted"/>
<comment type="cofactor">
    <cofactor evidence="1">
        <name>FAD</name>
        <dbReference type="ChEBI" id="CHEBI:57692"/>
    </cofactor>
</comment>
<dbReference type="Gene3D" id="3.30.390.30">
    <property type="match status" value="1"/>
</dbReference>
<evidence type="ECO:0000256" key="4">
    <source>
        <dbReference type="ARBA" id="ARBA00023002"/>
    </source>
</evidence>
<keyword evidence="2" id="KW-0285">Flavoprotein</keyword>
<dbReference type="Pfam" id="PF14759">
    <property type="entry name" value="Reductase_C"/>
    <property type="match status" value="1"/>
</dbReference>
<dbReference type="PRINTS" id="PR00411">
    <property type="entry name" value="PNDRDTASEI"/>
</dbReference>
<dbReference type="Pfam" id="PF07992">
    <property type="entry name" value="Pyr_redox_2"/>
    <property type="match status" value="1"/>
</dbReference>
<dbReference type="SUPFAM" id="SSF51905">
    <property type="entry name" value="FAD/NAD(P)-binding domain"/>
    <property type="match status" value="2"/>
</dbReference>
<dbReference type="InterPro" id="IPR016156">
    <property type="entry name" value="FAD/NAD-linked_Rdtase_dimer_sf"/>
</dbReference>
<evidence type="ECO:0000259" key="5">
    <source>
        <dbReference type="Pfam" id="PF07992"/>
    </source>
</evidence>
<dbReference type="EMBL" id="CP065050">
    <property type="protein sequence ID" value="QPI60772.1"/>
    <property type="molecule type" value="Genomic_DNA"/>
</dbReference>
<dbReference type="InterPro" id="IPR028202">
    <property type="entry name" value="Reductase_C"/>
</dbReference>
<evidence type="ECO:0000259" key="6">
    <source>
        <dbReference type="Pfam" id="PF14759"/>
    </source>
</evidence>
<evidence type="ECO:0000313" key="7">
    <source>
        <dbReference type="EMBL" id="QPI60772.1"/>
    </source>
</evidence>
<accession>A0ABX6WH95</accession>
<dbReference type="InterPro" id="IPR036188">
    <property type="entry name" value="FAD/NAD-bd_sf"/>
</dbReference>
<keyword evidence="8" id="KW-1185">Reference proteome</keyword>
<protein>
    <submittedName>
        <fullName evidence="7">Oxidoreductase</fullName>
    </submittedName>
</protein>
<evidence type="ECO:0000256" key="3">
    <source>
        <dbReference type="ARBA" id="ARBA00022827"/>
    </source>
</evidence>
<dbReference type="PRINTS" id="PR00368">
    <property type="entry name" value="FADPNR"/>
</dbReference>
<evidence type="ECO:0000313" key="8">
    <source>
        <dbReference type="Proteomes" id="UP000663421"/>
    </source>
</evidence>
<reference evidence="7 8" key="1">
    <citation type="submission" date="2020-11" db="EMBL/GenBank/DDBJ databases">
        <title>Complete genome sequence unveiled secondary metabolic potentials in Streptomyces solisilvae HNM0141.</title>
        <authorList>
            <person name="Huang X."/>
        </authorList>
    </citation>
    <scope>NUCLEOTIDE SEQUENCE [LARGE SCALE GENOMIC DNA]</scope>
    <source>
        <strain evidence="7 8">HNM0141</strain>
    </source>
</reference>
<feature type="domain" description="FAD/NAD(P)-binding" evidence="5">
    <location>
        <begin position="5"/>
        <end position="301"/>
    </location>
</feature>
<sequence length="410" mass="43422">MGRGTVVVGGGQAGVQVALELRRRGEREGITVVGEEPRAPYQRPPLSKEFLAGDYDVGRLAFRKPEYYAEAGIDLLTGERVVDTGNGVLVTDRGRELPYDRLALATGAAPRKLAVPGAGLGGVHHLRDLTDAFRLREELAWARHVVVVGGGFVGLEVAAAARAQGKEVTVVEAADRLLERSVAPVVSEFYRQAHARRGTVVRLSASVTGFDGESGRMTGVLLGDGSRVPADLVLVGVGAVPRTDLAERLGLEVDGGIVVDACSRTSRPGVVAAGDCTVRPHPRTGDGRIRLESVPNALAQANAAAAALLGQEEADTSVPWFWSHQGDLTLQIAGLSTGYDQCVVRGAPDEERFSVLYYRQGELLAVDAVNRPADYMAVRRALTIGAHIPADGAADAEVPLKTLFCERTTV</sequence>
<feature type="domain" description="Reductase C-terminal" evidence="6">
    <location>
        <begin position="320"/>
        <end position="403"/>
    </location>
</feature>
<keyword evidence="4" id="KW-0560">Oxidoreductase</keyword>
<name>A0ABX6WH95_STRMQ</name>
<dbReference type="InterPro" id="IPR050446">
    <property type="entry name" value="FAD-oxidoreductase/Apoptosis"/>
</dbReference>